<gene>
    <name evidence="7" type="ORF">IAC56_02545</name>
</gene>
<evidence type="ECO:0000256" key="6">
    <source>
        <dbReference type="SAM" id="Phobius"/>
    </source>
</evidence>
<feature type="transmembrane region" description="Helical" evidence="6">
    <location>
        <begin position="296"/>
        <end position="319"/>
    </location>
</feature>
<evidence type="ECO:0000256" key="3">
    <source>
        <dbReference type="ARBA" id="ARBA00022692"/>
    </source>
</evidence>
<accession>A0A9D1LFV2</accession>
<dbReference type="InterPro" id="IPR037272">
    <property type="entry name" value="SNS_sf"/>
</dbReference>
<dbReference type="InterPro" id="IPR047218">
    <property type="entry name" value="YocR/YhdH-like"/>
</dbReference>
<feature type="transmembrane region" description="Helical" evidence="6">
    <location>
        <begin position="250"/>
        <end position="276"/>
    </location>
</feature>
<dbReference type="PANTHER" id="PTHR42948:SF1">
    <property type="entry name" value="TRANSPORTER"/>
    <property type="match status" value="1"/>
</dbReference>
<dbReference type="EMBL" id="DVMY01000046">
    <property type="protein sequence ID" value="HIU37137.1"/>
    <property type="molecule type" value="Genomic_DNA"/>
</dbReference>
<sequence length="444" mass="47498">MSNRSTWGSRLGFVLASAGAAVGLGAIWKFPYLVGSNGGSAFLFPFIVLTFTIGLVLLIAELTVGRAGAGCIVTAFRKLGGKHWGWAGYLGVVTGFLILSFYSAIGGWTIAYFVNACLGSGLVSDQAALGAHFASISGDPVLAIGYQALFLIITAWVVAYGVSSGIERLSKVLMPLLFVLMLIIIVRSLFLPGAFEGIEYLFKWNPEAFTFDALLSTMGFTFFSLCLGSGCMLTYGSYLDSKVDLIGSSAWIAFLTIVSSLLGALMVMPSVFAFGLDPSAGPGLTFVTMPAIFAQMPLGSLFAISFYACLLVAAITSSVSMLEIDVAFLHDEWKWSRPKAVVVTTFALMFVGAFSALSFGPLADDKWLGKTFFDWIDYLTSNISLPIGGLMIAVLSSWVAWPQIKPFISGDKSHLHSESTYSVLRWSIAIFAPILVLTVLISGL</sequence>
<evidence type="ECO:0000256" key="1">
    <source>
        <dbReference type="ARBA" id="ARBA00004141"/>
    </source>
</evidence>
<reference evidence="7" key="1">
    <citation type="submission" date="2020-10" db="EMBL/GenBank/DDBJ databases">
        <authorList>
            <person name="Gilroy R."/>
        </authorList>
    </citation>
    <scope>NUCLEOTIDE SEQUENCE</scope>
    <source>
        <strain evidence="7">7463</strain>
    </source>
</reference>
<feature type="transmembrane region" description="Helical" evidence="6">
    <location>
        <begin position="12"/>
        <end position="30"/>
    </location>
</feature>
<feature type="transmembrane region" description="Helical" evidence="6">
    <location>
        <begin position="383"/>
        <end position="401"/>
    </location>
</feature>
<protein>
    <submittedName>
        <fullName evidence="7">Sodium-dependent transporter</fullName>
    </submittedName>
</protein>
<evidence type="ECO:0000313" key="7">
    <source>
        <dbReference type="EMBL" id="HIU37137.1"/>
    </source>
</evidence>
<feature type="transmembrane region" description="Helical" evidence="6">
    <location>
        <begin position="422"/>
        <end position="441"/>
    </location>
</feature>
<dbReference type="GO" id="GO:0016020">
    <property type="term" value="C:membrane"/>
    <property type="evidence" value="ECO:0007669"/>
    <property type="project" value="UniProtKB-SubCell"/>
</dbReference>
<keyword evidence="5 6" id="KW-0472">Membrane</keyword>
<evidence type="ECO:0000256" key="5">
    <source>
        <dbReference type="ARBA" id="ARBA00023136"/>
    </source>
</evidence>
<feature type="transmembrane region" description="Helical" evidence="6">
    <location>
        <begin position="172"/>
        <end position="195"/>
    </location>
</feature>
<feature type="transmembrane region" description="Helical" evidence="6">
    <location>
        <begin position="84"/>
        <end position="105"/>
    </location>
</feature>
<dbReference type="PANTHER" id="PTHR42948">
    <property type="entry name" value="TRANSPORTER"/>
    <property type="match status" value="1"/>
</dbReference>
<feature type="transmembrane region" description="Helical" evidence="6">
    <location>
        <begin position="340"/>
        <end position="363"/>
    </location>
</feature>
<dbReference type="Pfam" id="PF00209">
    <property type="entry name" value="SNF"/>
    <property type="match status" value="2"/>
</dbReference>
<keyword evidence="2" id="KW-0813">Transport</keyword>
<dbReference type="AlphaFoldDB" id="A0A9D1LFV2"/>
<dbReference type="PRINTS" id="PR00176">
    <property type="entry name" value="NANEUSMPORT"/>
</dbReference>
<dbReference type="NCBIfam" id="NF037979">
    <property type="entry name" value="Na_transp"/>
    <property type="match status" value="1"/>
</dbReference>
<dbReference type="InterPro" id="IPR000175">
    <property type="entry name" value="Na/ntran_symport"/>
</dbReference>
<evidence type="ECO:0000313" key="8">
    <source>
        <dbReference type="Proteomes" id="UP000824083"/>
    </source>
</evidence>
<proteinExistence type="predicted"/>
<evidence type="ECO:0000256" key="4">
    <source>
        <dbReference type="ARBA" id="ARBA00022989"/>
    </source>
</evidence>
<keyword evidence="4 6" id="KW-1133">Transmembrane helix</keyword>
<dbReference type="Proteomes" id="UP000824083">
    <property type="component" value="Unassembled WGS sequence"/>
</dbReference>
<feature type="transmembrane region" description="Helical" evidence="6">
    <location>
        <begin position="42"/>
        <end position="64"/>
    </location>
</feature>
<feature type="transmembrane region" description="Helical" evidence="6">
    <location>
        <begin position="141"/>
        <end position="160"/>
    </location>
</feature>
<evidence type="ECO:0000256" key="2">
    <source>
        <dbReference type="ARBA" id="ARBA00022448"/>
    </source>
</evidence>
<comment type="caution">
    <text evidence="7">The sequence shown here is derived from an EMBL/GenBank/DDBJ whole genome shotgun (WGS) entry which is preliminary data.</text>
</comment>
<name>A0A9D1LFV2_9BURK</name>
<comment type="subcellular location">
    <subcellularLocation>
        <location evidence="1">Membrane</location>
        <topology evidence="1">Multi-pass membrane protein</topology>
    </subcellularLocation>
</comment>
<dbReference type="SUPFAM" id="SSF161070">
    <property type="entry name" value="SNF-like"/>
    <property type="match status" value="1"/>
</dbReference>
<keyword evidence="3 6" id="KW-0812">Transmembrane</keyword>
<reference evidence="7" key="2">
    <citation type="journal article" date="2021" name="PeerJ">
        <title>Extensive microbial diversity within the chicken gut microbiome revealed by metagenomics and culture.</title>
        <authorList>
            <person name="Gilroy R."/>
            <person name="Ravi A."/>
            <person name="Getino M."/>
            <person name="Pursley I."/>
            <person name="Horton D.L."/>
            <person name="Alikhan N.F."/>
            <person name="Baker D."/>
            <person name="Gharbi K."/>
            <person name="Hall N."/>
            <person name="Watson M."/>
            <person name="Adriaenssens E.M."/>
            <person name="Foster-Nyarko E."/>
            <person name="Jarju S."/>
            <person name="Secka A."/>
            <person name="Antonio M."/>
            <person name="Oren A."/>
            <person name="Chaudhuri R.R."/>
            <person name="La Ragione R."/>
            <person name="Hildebrand F."/>
            <person name="Pallen M.J."/>
        </authorList>
    </citation>
    <scope>NUCLEOTIDE SEQUENCE</scope>
    <source>
        <strain evidence="7">7463</strain>
    </source>
</reference>
<organism evidence="7 8">
    <name type="scientific">Candidatus Aphodousia faecigallinarum</name>
    <dbReference type="NCBI Taxonomy" id="2840677"/>
    <lineage>
        <taxon>Bacteria</taxon>
        <taxon>Pseudomonadati</taxon>
        <taxon>Pseudomonadota</taxon>
        <taxon>Betaproteobacteria</taxon>
        <taxon>Burkholderiales</taxon>
        <taxon>Sutterellaceae</taxon>
        <taxon>Sutterellaceae incertae sedis</taxon>
        <taxon>Candidatus Aphodousia</taxon>
    </lineage>
</organism>
<dbReference type="CDD" id="cd10336">
    <property type="entry name" value="SLC6sbd_Tyt1-Like"/>
    <property type="match status" value="1"/>
</dbReference>
<feature type="transmembrane region" description="Helical" evidence="6">
    <location>
        <begin position="215"/>
        <end position="238"/>
    </location>
</feature>
<dbReference type="PROSITE" id="PS50267">
    <property type="entry name" value="NA_NEUROTRAN_SYMP_3"/>
    <property type="match status" value="1"/>
</dbReference>